<dbReference type="Gene3D" id="2.60.120.260">
    <property type="entry name" value="Galactose-binding domain-like"/>
    <property type="match status" value="2"/>
</dbReference>
<dbReference type="Proteomes" id="UP000305948">
    <property type="component" value="Unassembled WGS sequence"/>
</dbReference>
<gene>
    <name evidence="1" type="ORF">OE88DRAFT_1752646</name>
</gene>
<proteinExistence type="predicted"/>
<sequence>MSVLTTTIDNVDPLINYSPSTQWSEGARDTATDQYFARYSNGGTFTLTVTNGAYAEFTFNGTDVAIFGAKRSNHGMYAITLDNNSIGTFNGSTDDPVGIWGPLYTVNGLAQGSHTVRITHAGNTGQFLDVDYITFNSTINSHLSTIDDADPTFIYPAAAQWSTNVANASQYNASTGHITCLGGGTAFYIFQSDAVQLYGAVGPSMGQYAVSVDGGASSQFNAQKEYFASNTMLYAGSNLGSGQHNLSIVNVQGQTGCLSLDYALASPAK</sequence>
<reference evidence="1 2" key="1">
    <citation type="journal article" date="2019" name="Nat. Ecol. Evol.">
        <title>Megaphylogeny resolves global patterns of mushroom evolution.</title>
        <authorList>
            <person name="Varga T."/>
            <person name="Krizsan K."/>
            <person name="Foldi C."/>
            <person name="Dima B."/>
            <person name="Sanchez-Garcia M."/>
            <person name="Sanchez-Ramirez S."/>
            <person name="Szollosi G.J."/>
            <person name="Szarkandi J.G."/>
            <person name="Papp V."/>
            <person name="Albert L."/>
            <person name="Andreopoulos W."/>
            <person name="Angelini C."/>
            <person name="Antonin V."/>
            <person name="Barry K.W."/>
            <person name="Bougher N.L."/>
            <person name="Buchanan P."/>
            <person name="Buyck B."/>
            <person name="Bense V."/>
            <person name="Catcheside P."/>
            <person name="Chovatia M."/>
            <person name="Cooper J."/>
            <person name="Damon W."/>
            <person name="Desjardin D."/>
            <person name="Finy P."/>
            <person name="Geml J."/>
            <person name="Haridas S."/>
            <person name="Hughes K."/>
            <person name="Justo A."/>
            <person name="Karasinski D."/>
            <person name="Kautmanova I."/>
            <person name="Kiss B."/>
            <person name="Kocsube S."/>
            <person name="Kotiranta H."/>
            <person name="LaButti K.M."/>
            <person name="Lechner B.E."/>
            <person name="Liimatainen K."/>
            <person name="Lipzen A."/>
            <person name="Lukacs Z."/>
            <person name="Mihaltcheva S."/>
            <person name="Morgado L.N."/>
            <person name="Niskanen T."/>
            <person name="Noordeloos M.E."/>
            <person name="Ohm R.A."/>
            <person name="Ortiz-Santana B."/>
            <person name="Ovrebo C."/>
            <person name="Racz N."/>
            <person name="Riley R."/>
            <person name="Savchenko A."/>
            <person name="Shiryaev A."/>
            <person name="Soop K."/>
            <person name="Spirin V."/>
            <person name="Szebenyi C."/>
            <person name="Tomsovsky M."/>
            <person name="Tulloss R.E."/>
            <person name="Uehling J."/>
            <person name="Grigoriev I.V."/>
            <person name="Vagvolgyi C."/>
            <person name="Papp T."/>
            <person name="Martin F.M."/>
            <person name="Miettinen O."/>
            <person name="Hibbett D.S."/>
            <person name="Nagy L.G."/>
        </authorList>
    </citation>
    <scope>NUCLEOTIDE SEQUENCE [LARGE SCALE GENOMIC DNA]</scope>
    <source>
        <strain evidence="1 2">OMC1185</strain>
    </source>
</reference>
<accession>A0A5C3MWY3</accession>
<protein>
    <submittedName>
        <fullName evidence="1">Uncharacterized protein</fullName>
    </submittedName>
</protein>
<dbReference type="OrthoDB" id="3258237at2759"/>
<dbReference type="SUPFAM" id="SSF49785">
    <property type="entry name" value="Galactose-binding domain-like"/>
    <property type="match status" value="1"/>
</dbReference>
<evidence type="ECO:0000313" key="1">
    <source>
        <dbReference type="EMBL" id="TFK50039.1"/>
    </source>
</evidence>
<dbReference type="AlphaFoldDB" id="A0A5C3MWY3"/>
<dbReference type="EMBL" id="ML213514">
    <property type="protein sequence ID" value="TFK50039.1"/>
    <property type="molecule type" value="Genomic_DNA"/>
</dbReference>
<evidence type="ECO:0000313" key="2">
    <source>
        <dbReference type="Proteomes" id="UP000305948"/>
    </source>
</evidence>
<dbReference type="STRING" id="5364.A0A5C3MWY3"/>
<organism evidence="1 2">
    <name type="scientific">Heliocybe sulcata</name>
    <dbReference type="NCBI Taxonomy" id="5364"/>
    <lineage>
        <taxon>Eukaryota</taxon>
        <taxon>Fungi</taxon>
        <taxon>Dikarya</taxon>
        <taxon>Basidiomycota</taxon>
        <taxon>Agaricomycotina</taxon>
        <taxon>Agaricomycetes</taxon>
        <taxon>Gloeophyllales</taxon>
        <taxon>Gloeophyllaceae</taxon>
        <taxon>Heliocybe</taxon>
    </lineage>
</organism>
<keyword evidence="2" id="KW-1185">Reference proteome</keyword>
<dbReference type="InterPro" id="IPR008979">
    <property type="entry name" value="Galactose-bd-like_sf"/>
</dbReference>
<name>A0A5C3MWY3_9AGAM</name>